<feature type="transmembrane region" description="Helical" evidence="1">
    <location>
        <begin position="37"/>
        <end position="55"/>
    </location>
</feature>
<organism evidence="2 3">
    <name type="scientific">Peribacillus muralis</name>
    <dbReference type="NCBI Taxonomy" id="264697"/>
    <lineage>
        <taxon>Bacteria</taxon>
        <taxon>Bacillati</taxon>
        <taxon>Bacillota</taxon>
        <taxon>Bacilli</taxon>
        <taxon>Bacillales</taxon>
        <taxon>Bacillaceae</taxon>
        <taxon>Peribacillus</taxon>
    </lineage>
</organism>
<dbReference type="EMBL" id="CP017080">
    <property type="protein sequence ID" value="AOH53630.1"/>
    <property type="molecule type" value="Genomic_DNA"/>
</dbReference>
<dbReference type="Proteomes" id="UP000077926">
    <property type="component" value="Chromosome"/>
</dbReference>
<feature type="transmembrane region" description="Helical" evidence="1">
    <location>
        <begin position="149"/>
        <end position="166"/>
    </location>
</feature>
<evidence type="ECO:0000313" key="3">
    <source>
        <dbReference type="Proteomes" id="UP000077926"/>
    </source>
</evidence>
<reference evidence="2 3" key="1">
    <citation type="submission" date="2016-08" db="EMBL/GenBank/DDBJ databases">
        <title>Complete genome sequence of Bacillus muralis G25-68, a strain with toxicity to nematodes.</title>
        <authorList>
            <person name="Zheng Z."/>
        </authorList>
    </citation>
    <scope>NUCLEOTIDE SEQUENCE [LARGE SCALE GENOMIC DNA]</scope>
    <source>
        <strain evidence="2 3">G25-68</strain>
    </source>
</reference>
<keyword evidence="1" id="KW-0472">Membrane</keyword>
<sequence>MPEVRGKVSCTDFLYPFVLLDTILSLLIIIIESMTYLKYQLLLLLSILLLRLSSFQKAYYVVEKKTVRLMGATFIGAFINIILTVWMVPFIGIEGVVGPTFVIIFIIGLVQSRKTRLFDFLRHKAIIVSNILILISQSVVKIIFVRLFYVFKIIFISINIVPIAVIEKTRRFYSPISMKKGVVYGEHRNDRTRF</sequence>
<protein>
    <recommendedName>
        <fullName evidence="4">Polysaccharide biosynthesis protein C-terminal domain-containing protein</fullName>
    </recommendedName>
</protein>
<feature type="transmembrane region" description="Helical" evidence="1">
    <location>
        <begin position="12"/>
        <end position="31"/>
    </location>
</feature>
<dbReference type="AlphaFoldDB" id="A0A1B3XK86"/>
<feature type="transmembrane region" description="Helical" evidence="1">
    <location>
        <begin position="67"/>
        <end position="89"/>
    </location>
</feature>
<evidence type="ECO:0008006" key="4">
    <source>
        <dbReference type="Google" id="ProtNLM"/>
    </source>
</evidence>
<feature type="transmembrane region" description="Helical" evidence="1">
    <location>
        <begin position="95"/>
        <end position="113"/>
    </location>
</feature>
<dbReference type="STRING" id="264697.ABE28_004650"/>
<evidence type="ECO:0000313" key="2">
    <source>
        <dbReference type="EMBL" id="AOH53630.1"/>
    </source>
</evidence>
<keyword evidence="3" id="KW-1185">Reference proteome</keyword>
<dbReference type="KEGG" id="bmur:ABE28_004650"/>
<proteinExistence type="predicted"/>
<name>A0A1B3XK86_9BACI</name>
<feature type="transmembrane region" description="Helical" evidence="1">
    <location>
        <begin position="125"/>
        <end position="143"/>
    </location>
</feature>
<gene>
    <name evidence="2" type="ORF">ABE28_004650</name>
</gene>
<keyword evidence="1" id="KW-1133">Transmembrane helix</keyword>
<keyword evidence="1" id="KW-0812">Transmembrane</keyword>
<accession>A0A1B3XK86</accession>
<evidence type="ECO:0000256" key="1">
    <source>
        <dbReference type="SAM" id="Phobius"/>
    </source>
</evidence>